<dbReference type="EMBL" id="UYYB01115378">
    <property type="protein sequence ID" value="VDM81958.1"/>
    <property type="molecule type" value="Genomic_DNA"/>
</dbReference>
<gene>
    <name evidence="2" type="ORF">SVUK_LOCUS16956</name>
</gene>
<keyword evidence="1" id="KW-1133">Transmembrane helix</keyword>
<proteinExistence type="predicted"/>
<protein>
    <submittedName>
        <fullName evidence="2">Uncharacterized protein</fullName>
    </submittedName>
</protein>
<keyword evidence="1" id="KW-0812">Transmembrane</keyword>
<accession>A0A3P7LS87</accession>
<evidence type="ECO:0000256" key="1">
    <source>
        <dbReference type="SAM" id="Phobius"/>
    </source>
</evidence>
<feature type="transmembrane region" description="Helical" evidence="1">
    <location>
        <begin position="73"/>
        <end position="95"/>
    </location>
</feature>
<evidence type="ECO:0000313" key="3">
    <source>
        <dbReference type="Proteomes" id="UP000270094"/>
    </source>
</evidence>
<reference evidence="2 3" key="1">
    <citation type="submission" date="2018-11" db="EMBL/GenBank/DDBJ databases">
        <authorList>
            <consortium name="Pathogen Informatics"/>
        </authorList>
    </citation>
    <scope>NUCLEOTIDE SEQUENCE [LARGE SCALE GENOMIC DNA]</scope>
</reference>
<dbReference type="Proteomes" id="UP000270094">
    <property type="component" value="Unassembled WGS sequence"/>
</dbReference>
<feature type="transmembrane region" description="Helical" evidence="1">
    <location>
        <begin position="7"/>
        <end position="31"/>
    </location>
</feature>
<sequence>MILKYLWSAVAGAAVVASFIVLLLALSYIFWERFVSVMEGLSRADVALFNRELKKGSSYYKWMDRAEPTGMSAVAFVAGAAVLLIVALLSFLPMIRMWPRCSGRLIAARIALKAAVAEEPAAVTTGC</sequence>
<dbReference type="AlphaFoldDB" id="A0A3P7LS87"/>
<evidence type="ECO:0000313" key="2">
    <source>
        <dbReference type="EMBL" id="VDM81958.1"/>
    </source>
</evidence>
<keyword evidence="3" id="KW-1185">Reference proteome</keyword>
<name>A0A3P7LS87_STRVU</name>
<keyword evidence="1" id="KW-0472">Membrane</keyword>
<organism evidence="2 3">
    <name type="scientific">Strongylus vulgaris</name>
    <name type="common">Blood worm</name>
    <dbReference type="NCBI Taxonomy" id="40348"/>
    <lineage>
        <taxon>Eukaryota</taxon>
        <taxon>Metazoa</taxon>
        <taxon>Ecdysozoa</taxon>
        <taxon>Nematoda</taxon>
        <taxon>Chromadorea</taxon>
        <taxon>Rhabditida</taxon>
        <taxon>Rhabditina</taxon>
        <taxon>Rhabditomorpha</taxon>
        <taxon>Strongyloidea</taxon>
        <taxon>Strongylidae</taxon>
        <taxon>Strongylus</taxon>
    </lineage>
</organism>